<geneLocation type="plasmid" evidence="1">
    <name>pArsFIN13</name>
</geneLocation>
<evidence type="ECO:0000313" key="3">
    <source>
        <dbReference type="Proteomes" id="UP000295134"/>
    </source>
</evidence>
<evidence type="ECO:0000313" key="2">
    <source>
        <dbReference type="EMBL" id="WGM08284.1"/>
    </source>
</evidence>
<reference evidence="2" key="2">
    <citation type="submission" date="2023-04" db="EMBL/GenBank/DDBJ databases">
        <title>Genome dynamics across the evolutionary transition to endosymbiosis.</title>
        <authorList>
            <person name="Siozios S."/>
            <person name="Nadal-Jimenez P."/>
            <person name="Azagi T."/>
            <person name="Sprong H."/>
            <person name="Frost C.L."/>
            <person name="Parratt S.R."/>
            <person name="Taylor G."/>
            <person name="Brettell L."/>
            <person name="Lew K.C."/>
            <person name="Croft L."/>
            <person name="King K.C."/>
            <person name="Brockhurst M.A."/>
            <person name="Hypsa V."/>
            <person name="Novakova E."/>
            <person name="Darby A.C."/>
            <person name="Hurst G.D.D."/>
        </authorList>
    </citation>
    <scope>NUCLEOTIDE SEQUENCE</scope>
    <source>
        <strain evidence="2">ANv_CAN</strain>
        <plasmid evidence="2">paNv_CAN2</plasmid>
    </source>
</reference>
<organism evidence="1 3">
    <name type="scientific">Arsenophonus nasoniae</name>
    <name type="common">son-killer infecting Nasonia vitripennis</name>
    <dbReference type="NCBI Taxonomy" id="638"/>
    <lineage>
        <taxon>Bacteria</taxon>
        <taxon>Pseudomonadati</taxon>
        <taxon>Pseudomonadota</taxon>
        <taxon>Gammaproteobacteria</taxon>
        <taxon>Enterobacterales</taxon>
        <taxon>Morganellaceae</taxon>
        <taxon>Arsenophonus</taxon>
    </lineage>
</organism>
<dbReference type="GeneID" id="39751653"/>
<evidence type="ECO:0000313" key="4">
    <source>
        <dbReference type="Proteomes" id="UP001177592"/>
    </source>
</evidence>
<proteinExistence type="predicted"/>
<geneLocation type="plasmid" evidence="2 4">
    <name>paNv_CAN2</name>
</geneLocation>
<dbReference type="InterPro" id="IPR009225">
    <property type="entry name" value="Phage_head_completion_GpL"/>
</dbReference>
<name>A0A4V1BXU7_9GAMM</name>
<sequence length="156" mass="17641">MDFISPEKPPKKEDDLVVDDPFWPAVSPKNYRAVMRENDGTIIASRLKDALSHAMIEVACELRDWQTQKKREGFNQLADIPAMQINDDSALCLLYERAVFGLAKANLSERFRDIDTQASGHKKADSLSPTIDDYRRDALWAIARIKGQSHNVVALI</sequence>
<dbReference type="Proteomes" id="UP000295134">
    <property type="component" value="Plasmid pArsFIN13"/>
</dbReference>
<dbReference type="EMBL" id="CP038625">
    <property type="protein sequence ID" value="QBY46933.1"/>
    <property type="molecule type" value="Genomic_DNA"/>
</dbReference>
<dbReference type="Proteomes" id="UP001177592">
    <property type="component" value="Plasmid paNv_CAN2"/>
</dbReference>
<dbReference type="KEGG" id="ans:ArsFIN_55440"/>
<reference evidence="1 3" key="1">
    <citation type="submission" date="2019-03" db="EMBL/GenBank/DDBJ databases">
        <title>Long-read sequencing reveals hyperdense prophage content in a complex bacterial symbiont genome.</title>
        <authorList>
            <person name="Frost C.L."/>
            <person name="Siozios S."/>
            <person name="Nadal-Jimenez P."/>
            <person name="Brockhurst M.A."/>
            <person name="King K.C."/>
            <person name="Darby A.C."/>
            <person name="Hurst G.D.D."/>
        </authorList>
    </citation>
    <scope>NUCLEOTIDE SEQUENCE [LARGE SCALE GENOMIC DNA]</scope>
    <source>
        <strain evidence="1 3">FIN</strain>
        <plasmid evidence="1">pArsFIN13</plasmid>
        <plasmid evidence="3">parsfin13</plasmid>
    </source>
</reference>
<dbReference type="Pfam" id="PF05926">
    <property type="entry name" value="Phage_GPL"/>
    <property type="match status" value="1"/>
</dbReference>
<protein>
    <submittedName>
        <fullName evidence="2">Head completion/stabilization protein</fullName>
    </submittedName>
    <submittedName>
        <fullName evidence="1">Phage head completion protein (GPL)</fullName>
    </submittedName>
</protein>
<evidence type="ECO:0000313" key="1">
    <source>
        <dbReference type="EMBL" id="QBY46933.1"/>
    </source>
</evidence>
<dbReference type="EMBL" id="CP123525">
    <property type="protein sequence ID" value="WGM08284.1"/>
    <property type="molecule type" value="Genomic_DNA"/>
</dbReference>
<geneLocation type="plasmid" evidence="3">
    <name>parsfin13</name>
</geneLocation>
<gene>
    <name evidence="1" type="ORF">ArsFIN_55440</name>
    <name evidence="2" type="ORF">QE258_22885</name>
</gene>
<keyword evidence="4" id="KW-1185">Reference proteome</keyword>
<keyword evidence="1" id="KW-0614">Plasmid</keyword>
<dbReference type="AlphaFoldDB" id="A0A4V1BXU7"/>
<dbReference type="RefSeq" id="WP_026824261.1">
    <property type="nucleotide sequence ID" value="NZ_CP038625.1"/>
</dbReference>
<accession>A0A4V1BXU7</accession>